<reference evidence="2" key="1">
    <citation type="submission" date="2019-11" db="EMBL/GenBank/DDBJ databases">
        <authorList>
            <person name="Feng L."/>
        </authorList>
    </citation>
    <scope>NUCLEOTIDE SEQUENCE</scope>
    <source>
        <strain evidence="2">VrattiLFYP33</strain>
    </source>
</reference>
<keyword evidence="1" id="KW-1133">Transmembrane helix</keyword>
<accession>A0A6N3FNR8</accession>
<name>A0A6N3FNR8_9FIRM</name>
<gene>
    <name evidence="2" type="ORF">VRLFYP33_02389</name>
</gene>
<protein>
    <submittedName>
        <fullName evidence="2">Uncharacterized protein</fullName>
    </submittedName>
</protein>
<dbReference type="EMBL" id="CACRUX010000101">
    <property type="protein sequence ID" value="VYU53163.1"/>
    <property type="molecule type" value="Genomic_DNA"/>
</dbReference>
<sequence>MNDILGLITISVAAITTTVLYEDWKEEGSMWLLVLAFLNTFLVLWFLVTRH</sequence>
<evidence type="ECO:0000256" key="1">
    <source>
        <dbReference type="SAM" id="Phobius"/>
    </source>
</evidence>
<dbReference type="AlphaFoldDB" id="A0A6N3FNR8"/>
<organism evidence="2">
    <name type="scientific">Veillonella ratti</name>
    <dbReference type="NCBI Taxonomy" id="103892"/>
    <lineage>
        <taxon>Bacteria</taxon>
        <taxon>Bacillati</taxon>
        <taxon>Bacillota</taxon>
        <taxon>Negativicutes</taxon>
        <taxon>Veillonellales</taxon>
        <taxon>Veillonellaceae</taxon>
        <taxon>Veillonella</taxon>
    </lineage>
</organism>
<feature type="transmembrane region" description="Helical" evidence="1">
    <location>
        <begin position="30"/>
        <end position="48"/>
    </location>
</feature>
<keyword evidence="1" id="KW-0472">Membrane</keyword>
<proteinExistence type="predicted"/>
<evidence type="ECO:0000313" key="2">
    <source>
        <dbReference type="EMBL" id="VYU53163.1"/>
    </source>
</evidence>
<keyword evidence="1" id="KW-0812">Transmembrane</keyword>